<gene>
    <name evidence="1" type="ORF">QQ020_09705</name>
</gene>
<keyword evidence="2" id="KW-1185">Reference proteome</keyword>
<comment type="caution">
    <text evidence="1">The sequence shown here is derived from an EMBL/GenBank/DDBJ whole genome shotgun (WGS) entry which is preliminary data.</text>
</comment>
<accession>A0ABT8L3M2</accession>
<reference evidence="1" key="1">
    <citation type="submission" date="2023-06" db="EMBL/GenBank/DDBJ databases">
        <title>Genomic of Agaribacillus aureum.</title>
        <authorList>
            <person name="Wang G."/>
        </authorList>
    </citation>
    <scope>NUCLEOTIDE SEQUENCE</scope>
    <source>
        <strain evidence="1">BMA12</strain>
    </source>
</reference>
<proteinExistence type="predicted"/>
<name>A0ABT8L3M2_9BACT</name>
<protein>
    <recommendedName>
        <fullName evidence="3">Outer membrane protein beta-barrel domain-containing protein</fullName>
    </recommendedName>
</protein>
<organism evidence="1 2">
    <name type="scientific">Agaribacillus aureus</name>
    <dbReference type="NCBI Taxonomy" id="3051825"/>
    <lineage>
        <taxon>Bacteria</taxon>
        <taxon>Pseudomonadati</taxon>
        <taxon>Bacteroidota</taxon>
        <taxon>Cytophagia</taxon>
        <taxon>Cytophagales</taxon>
        <taxon>Splendidivirgaceae</taxon>
        <taxon>Agaribacillus</taxon>
    </lineage>
</organism>
<evidence type="ECO:0008006" key="3">
    <source>
        <dbReference type="Google" id="ProtNLM"/>
    </source>
</evidence>
<sequence>MINKLVVALIVTILSFHAYGQKEIDIADNPSFFDRVYVGGNVSMQFGTFTYLELSPLAGYMITNMFSAGLGVTYRYISIRDVDFNTSIYGGRVFARHNLGEQFFLYTEYESLRNELRFGDGTRREWVPGFFVGGGLFQPIGNSGVGFAVTALYNFSYDEIRSPYNSPWVFRVGFTL</sequence>
<evidence type="ECO:0000313" key="1">
    <source>
        <dbReference type="EMBL" id="MDN5212325.1"/>
    </source>
</evidence>
<dbReference type="Proteomes" id="UP001172083">
    <property type="component" value="Unassembled WGS sequence"/>
</dbReference>
<evidence type="ECO:0000313" key="2">
    <source>
        <dbReference type="Proteomes" id="UP001172083"/>
    </source>
</evidence>
<dbReference type="EMBL" id="JAUJEB010000001">
    <property type="protein sequence ID" value="MDN5212325.1"/>
    <property type="molecule type" value="Genomic_DNA"/>
</dbReference>
<dbReference type="RefSeq" id="WP_346757644.1">
    <property type="nucleotide sequence ID" value="NZ_JAUJEB010000001.1"/>
</dbReference>